<protein>
    <recommendedName>
        <fullName evidence="4">LptD C-terminal domain-containing protein</fullName>
    </recommendedName>
</protein>
<sequence length="498" mass="56673">MSKWPSLLFLALFFCGQATAGLKDFTIDANHISYQKEKYLLEADGSVEAVYKDSILHGRHLLYNTSTEVVTVSGGFNLHYDAITIEGETLDYKILSQEGNASNIFLTYNGFALKGDYLEFAGRTKFLLKNASFTTCDYTVPHYRVTAADIQLYPEQRWLVAYWGWFWLDGVPVVPLPTYIYDLSVTSKSKKNLPPFPQVGSNDLDGAYISETMVWHLNRFLSGTYTLSYATKSGLGGGGEADYYINETNRGNLRAYADARQGSYGGLTHYYRFGDVAKPPVQSQFDFLPQEKLYKYELETLVSFREKINYQRVSFTPNFKLTLQDDLPISYRGDISLGLVAEEGTTRLKRGGLNWQFSRDIFLNGLGIISPNVIWNSAFYSNGTRWLYPTVGLLLKKEVNHNLAWNLGYDHYWLTEGTSPFNYELYRFRAADRIKPGLSFILGDMKGKIMTSYYLDNGSPEDIDYSLFFAMHCYNLEVTYRAMRNEFSLSFGLGGGQT</sequence>
<gene>
    <name evidence="2" type="ORF">A2311_05075</name>
</gene>
<dbReference type="GO" id="GO:0009279">
    <property type="term" value="C:cell outer membrane"/>
    <property type="evidence" value="ECO:0007669"/>
    <property type="project" value="TreeGrafter"/>
</dbReference>
<evidence type="ECO:0000313" key="2">
    <source>
        <dbReference type="EMBL" id="OGC33691.1"/>
    </source>
</evidence>
<dbReference type="AlphaFoldDB" id="A0A1F4TLT0"/>
<dbReference type="PANTHER" id="PTHR30189:SF1">
    <property type="entry name" value="LPS-ASSEMBLY PROTEIN LPTD"/>
    <property type="match status" value="1"/>
</dbReference>
<dbReference type="InterPro" id="IPR050218">
    <property type="entry name" value="LptD"/>
</dbReference>
<accession>A0A1F4TLT0</accession>
<feature type="signal peptide" evidence="1">
    <location>
        <begin position="1"/>
        <end position="20"/>
    </location>
</feature>
<dbReference type="Proteomes" id="UP000178951">
    <property type="component" value="Unassembled WGS sequence"/>
</dbReference>
<proteinExistence type="predicted"/>
<organism evidence="2 3">
    <name type="scientific">candidate division WOR-1 bacterium RIFOXYB2_FULL_48_7</name>
    <dbReference type="NCBI Taxonomy" id="1802583"/>
    <lineage>
        <taxon>Bacteria</taxon>
        <taxon>Bacillati</taxon>
        <taxon>Saganbacteria</taxon>
    </lineage>
</organism>
<name>A0A1F4TLT0_UNCSA</name>
<dbReference type="STRING" id="1802583.A2311_05075"/>
<evidence type="ECO:0008006" key="4">
    <source>
        <dbReference type="Google" id="ProtNLM"/>
    </source>
</evidence>
<dbReference type="EMBL" id="MEUF01000057">
    <property type="protein sequence ID" value="OGC33691.1"/>
    <property type="molecule type" value="Genomic_DNA"/>
</dbReference>
<dbReference type="PANTHER" id="PTHR30189">
    <property type="entry name" value="LPS-ASSEMBLY PROTEIN"/>
    <property type="match status" value="1"/>
</dbReference>
<feature type="chain" id="PRO_5009514589" description="LptD C-terminal domain-containing protein" evidence="1">
    <location>
        <begin position="21"/>
        <end position="498"/>
    </location>
</feature>
<keyword evidence="1" id="KW-0732">Signal</keyword>
<comment type="caution">
    <text evidence="2">The sequence shown here is derived from an EMBL/GenBank/DDBJ whole genome shotgun (WGS) entry which is preliminary data.</text>
</comment>
<dbReference type="GO" id="GO:1990351">
    <property type="term" value="C:transporter complex"/>
    <property type="evidence" value="ECO:0007669"/>
    <property type="project" value="TreeGrafter"/>
</dbReference>
<evidence type="ECO:0000313" key="3">
    <source>
        <dbReference type="Proteomes" id="UP000178951"/>
    </source>
</evidence>
<evidence type="ECO:0000256" key="1">
    <source>
        <dbReference type="SAM" id="SignalP"/>
    </source>
</evidence>
<reference evidence="2 3" key="1">
    <citation type="journal article" date="2016" name="Nat. Commun.">
        <title>Thousands of microbial genomes shed light on interconnected biogeochemical processes in an aquifer system.</title>
        <authorList>
            <person name="Anantharaman K."/>
            <person name="Brown C.T."/>
            <person name="Hug L.A."/>
            <person name="Sharon I."/>
            <person name="Castelle C.J."/>
            <person name="Probst A.J."/>
            <person name="Thomas B.C."/>
            <person name="Singh A."/>
            <person name="Wilkins M.J."/>
            <person name="Karaoz U."/>
            <person name="Brodie E.L."/>
            <person name="Williams K.H."/>
            <person name="Hubbard S.S."/>
            <person name="Banfield J.F."/>
        </authorList>
    </citation>
    <scope>NUCLEOTIDE SEQUENCE [LARGE SCALE GENOMIC DNA]</scope>
</reference>